<dbReference type="GO" id="GO:0005634">
    <property type="term" value="C:nucleus"/>
    <property type="evidence" value="ECO:0007669"/>
    <property type="project" value="TreeGrafter"/>
</dbReference>
<dbReference type="InterPro" id="IPR020094">
    <property type="entry name" value="TruA/RsuA/RluB/E/F_N"/>
</dbReference>
<dbReference type="Proteomes" id="UP000054007">
    <property type="component" value="Unassembled WGS sequence"/>
</dbReference>
<keyword evidence="7" id="KW-1185">Reference proteome</keyword>
<dbReference type="Pfam" id="PF01416">
    <property type="entry name" value="PseudoU_synth_1"/>
    <property type="match status" value="1"/>
</dbReference>
<keyword evidence="2 4" id="KW-0819">tRNA processing</keyword>
<comment type="catalytic activity">
    <reaction evidence="4">
        <text>uridine(38/39/40) in tRNA = pseudouridine(38/39/40) in tRNA</text>
        <dbReference type="Rhea" id="RHEA:22376"/>
        <dbReference type="Rhea" id="RHEA-COMP:10085"/>
        <dbReference type="Rhea" id="RHEA-COMP:10087"/>
        <dbReference type="ChEBI" id="CHEBI:65314"/>
        <dbReference type="ChEBI" id="CHEBI:65315"/>
        <dbReference type="EC" id="5.4.99.12"/>
    </reaction>
</comment>
<dbReference type="SUPFAM" id="SSF55120">
    <property type="entry name" value="Pseudouridine synthase"/>
    <property type="match status" value="1"/>
</dbReference>
<keyword evidence="3 4" id="KW-0413">Isomerase</keyword>
<dbReference type="AlphaFoldDB" id="A0A0D7B4R0"/>
<evidence type="ECO:0000256" key="3">
    <source>
        <dbReference type="ARBA" id="ARBA00023235"/>
    </source>
</evidence>
<evidence type="ECO:0000256" key="1">
    <source>
        <dbReference type="ARBA" id="ARBA00009375"/>
    </source>
</evidence>
<dbReference type="HAMAP" id="MF_00171">
    <property type="entry name" value="TruA"/>
    <property type="match status" value="1"/>
</dbReference>
<accession>A0A0D7B4R0</accession>
<evidence type="ECO:0000256" key="4">
    <source>
        <dbReference type="RuleBase" id="RU003792"/>
    </source>
</evidence>
<dbReference type="GO" id="GO:0005737">
    <property type="term" value="C:cytoplasm"/>
    <property type="evidence" value="ECO:0007669"/>
    <property type="project" value="TreeGrafter"/>
</dbReference>
<gene>
    <name evidence="6" type="ORF">CYLTODRAFT_424602</name>
</gene>
<proteinExistence type="inferred from homology"/>
<dbReference type="PANTHER" id="PTHR11142">
    <property type="entry name" value="PSEUDOURIDYLATE SYNTHASE"/>
    <property type="match status" value="1"/>
</dbReference>
<dbReference type="NCBIfam" id="TIGR00071">
    <property type="entry name" value="hisT_truA"/>
    <property type="match status" value="1"/>
</dbReference>
<dbReference type="Gene3D" id="3.30.70.660">
    <property type="entry name" value="Pseudouridine synthase I, catalytic domain, C-terminal subdomain"/>
    <property type="match status" value="1"/>
</dbReference>
<dbReference type="InterPro" id="IPR020103">
    <property type="entry name" value="PsdUridine_synth_cat_dom_sf"/>
</dbReference>
<dbReference type="GO" id="GO:1990481">
    <property type="term" value="P:mRNA pseudouridine synthesis"/>
    <property type="evidence" value="ECO:0007669"/>
    <property type="project" value="TreeGrafter"/>
</dbReference>
<feature type="domain" description="Pseudouridine synthase I TruA alpha/beta" evidence="5">
    <location>
        <begin position="226"/>
        <end position="343"/>
    </location>
</feature>
<comment type="similarity">
    <text evidence="1 4">Belongs to the tRNA pseudouridine synthase TruA family.</text>
</comment>
<sequence>MATPNYASWTRDDLVNRIRQLENKGGIPSKSEFAWREQDGKFDFAVHSTRKIALKFCYSGWEYNGLAYQTTPTPLPTVEGVLYDALVKARLIDEKQGFEGCGWEKCGRTDRGVSAAGQVISLNVRTALAAKATPPSPEIEIETGGDEEDFADLFGGGTNNSTNSERAPTVEHDYVGILNRLLPESIRMLAWSPVAPTFSARHNCTHRHYKYFFSDLHLDVSLMREAASYLVGLHDFRNLCKIDAGKQITVFLRRILSADISPVEGDPGMYVLDLVGTAFLYHQVRNIMAILLLVGRGLEHPEIVKQLLNVSENAEPGVVEVLARKPEFQMADGLPLVLWECGFSDEDVSWSLFPDRIDRGYAYDRVPAQLQEIHERSRVLATLNRHFMQKALDMGHPPAGVRWRPDSTPYGVKWNHPEGIDILFGAGTSRRLNQYVPLMLRKRNDTVDAINARWRDGKGARRAQRDLVVDDGGDE</sequence>
<dbReference type="GO" id="GO:0003723">
    <property type="term" value="F:RNA binding"/>
    <property type="evidence" value="ECO:0007669"/>
    <property type="project" value="InterPro"/>
</dbReference>
<dbReference type="InterPro" id="IPR020095">
    <property type="entry name" value="PsdUridine_synth_TruA_C"/>
</dbReference>
<reference evidence="6 7" key="1">
    <citation type="journal article" date="2015" name="Fungal Genet. Biol.">
        <title>Evolution of novel wood decay mechanisms in Agaricales revealed by the genome sequences of Fistulina hepatica and Cylindrobasidium torrendii.</title>
        <authorList>
            <person name="Floudas D."/>
            <person name="Held B.W."/>
            <person name="Riley R."/>
            <person name="Nagy L.G."/>
            <person name="Koehler G."/>
            <person name="Ransdell A.S."/>
            <person name="Younus H."/>
            <person name="Chow J."/>
            <person name="Chiniquy J."/>
            <person name="Lipzen A."/>
            <person name="Tritt A."/>
            <person name="Sun H."/>
            <person name="Haridas S."/>
            <person name="LaButti K."/>
            <person name="Ohm R.A."/>
            <person name="Kues U."/>
            <person name="Blanchette R.A."/>
            <person name="Grigoriev I.V."/>
            <person name="Minto R.E."/>
            <person name="Hibbett D.S."/>
        </authorList>
    </citation>
    <scope>NUCLEOTIDE SEQUENCE [LARGE SCALE GENOMIC DNA]</scope>
    <source>
        <strain evidence="6 7">FP15055 ss-10</strain>
    </source>
</reference>
<evidence type="ECO:0000256" key="2">
    <source>
        <dbReference type="ARBA" id="ARBA00022694"/>
    </source>
</evidence>
<dbReference type="EC" id="5.4.99.12" evidence="4"/>
<name>A0A0D7B4R0_9AGAR</name>
<dbReference type="EMBL" id="KN880602">
    <property type="protein sequence ID" value="KIY65175.1"/>
    <property type="molecule type" value="Genomic_DNA"/>
</dbReference>
<dbReference type="STRING" id="1314674.A0A0D7B4R0"/>
<organism evidence="6 7">
    <name type="scientific">Cylindrobasidium torrendii FP15055 ss-10</name>
    <dbReference type="NCBI Taxonomy" id="1314674"/>
    <lineage>
        <taxon>Eukaryota</taxon>
        <taxon>Fungi</taxon>
        <taxon>Dikarya</taxon>
        <taxon>Basidiomycota</taxon>
        <taxon>Agaricomycotina</taxon>
        <taxon>Agaricomycetes</taxon>
        <taxon>Agaricomycetidae</taxon>
        <taxon>Agaricales</taxon>
        <taxon>Marasmiineae</taxon>
        <taxon>Physalacriaceae</taxon>
        <taxon>Cylindrobasidium</taxon>
    </lineage>
</organism>
<protein>
    <recommendedName>
        <fullName evidence="4">tRNA pseudouridine synthase</fullName>
        <ecNumber evidence="4">5.4.99.12</ecNumber>
    </recommendedName>
</protein>
<evidence type="ECO:0000313" key="7">
    <source>
        <dbReference type="Proteomes" id="UP000054007"/>
    </source>
</evidence>
<dbReference type="InterPro" id="IPR001406">
    <property type="entry name" value="PsdUridine_synth_TruA"/>
</dbReference>
<dbReference type="OrthoDB" id="25767at2759"/>
<evidence type="ECO:0000259" key="5">
    <source>
        <dbReference type="Pfam" id="PF01416"/>
    </source>
</evidence>
<dbReference type="GO" id="GO:0160147">
    <property type="term" value="F:tRNA pseudouridine(38-40) synthase activity"/>
    <property type="evidence" value="ECO:0007669"/>
    <property type="project" value="UniProtKB-EC"/>
</dbReference>
<dbReference type="Gene3D" id="3.30.70.580">
    <property type="entry name" value="Pseudouridine synthase I, catalytic domain, N-terminal subdomain"/>
    <property type="match status" value="1"/>
</dbReference>
<dbReference type="GO" id="GO:0031119">
    <property type="term" value="P:tRNA pseudouridine synthesis"/>
    <property type="evidence" value="ECO:0007669"/>
    <property type="project" value="TreeGrafter"/>
</dbReference>
<evidence type="ECO:0000313" key="6">
    <source>
        <dbReference type="EMBL" id="KIY65175.1"/>
    </source>
</evidence>
<dbReference type="InterPro" id="IPR020097">
    <property type="entry name" value="PsdUridine_synth_TruA_a/b_dom"/>
</dbReference>
<dbReference type="PANTHER" id="PTHR11142:SF5">
    <property type="entry name" value="TRNA PSEUDOURIDINE(38_39) SYNTHASE"/>
    <property type="match status" value="1"/>
</dbReference>